<proteinExistence type="predicted"/>
<organism evidence="2 3">
    <name type="scientific">Ligaoa zhengdingensis</name>
    <dbReference type="NCBI Taxonomy" id="2763658"/>
    <lineage>
        <taxon>Bacteria</taxon>
        <taxon>Bacillati</taxon>
        <taxon>Bacillota</taxon>
        <taxon>Clostridia</taxon>
        <taxon>Eubacteriales</taxon>
        <taxon>Oscillospiraceae</taxon>
        <taxon>Ligaoa</taxon>
    </lineage>
</organism>
<dbReference type="SMART" id="SM00729">
    <property type="entry name" value="Elp3"/>
    <property type="match status" value="1"/>
</dbReference>
<comment type="caution">
    <text evidence="2">The sequence shown here is derived from an EMBL/GenBank/DDBJ whole genome shotgun (WGS) entry which is preliminary data.</text>
</comment>
<dbReference type="CDD" id="cd01335">
    <property type="entry name" value="Radical_SAM"/>
    <property type="match status" value="1"/>
</dbReference>
<reference evidence="2" key="1">
    <citation type="submission" date="2020-08" db="EMBL/GenBank/DDBJ databases">
        <title>Genome public.</title>
        <authorList>
            <person name="Liu C."/>
            <person name="Sun Q."/>
        </authorList>
    </citation>
    <scope>NUCLEOTIDE SEQUENCE</scope>
    <source>
        <strain evidence="2">NSJ-31</strain>
    </source>
</reference>
<dbReference type="InterPro" id="IPR034505">
    <property type="entry name" value="Coproporphyrinogen-III_oxidase"/>
</dbReference>
<dbReference type="SFLD" id="SFLDG01082">
    <property type="entry name" value="B12-binding_domain_containing"/>
    <property type="match status" value="1"/>
</dbReference>
<evidence type="ECO:0000313" key="3">
    <source>
        <dbReference type="Proteomes" id="UP000653127"/>
    </source>
</evidence>
<keyword evidence="2" id="KW-0560">Oxidoreductase</keyword>
<dbReference type="InterPro" id="IPR058240">
    <property type="entry name" value="rSAM_sf"/>
</dbReference>
<dbReference type="Gene3D" id="3.80.30.20">
    <property type="entry name" value="tm_1862 like domain"/>
    <property type="match status" value="1"/>
</dbReference>
<sequence length="502" mass="56654">MKVYIDGHDCHYEVESLVRMFFPGKRLQVLQGAPENPEEDAVYTRMACEGRRALLSVAVRLDGHSKTAEEAVDAARANLDAECERVFAVMLYRILAPLTGIHPGWGVLTGIRPVKFVHRYHAQGMEDSEIRRILSGQYLVTPQKIDLMLETARQEAKVLARSQPNSYSLYLSIPFCPTRCHYCSFVSHSIEKTHKLLPEYVELLIREIEDAAERIHSVGGLRLETIYFGGGTPTTLSAEQLRRVMDAVNRCFGSPCQGEYTVEAGRPDTITEEKLRVLRACGATRISINPQTMNDRVLEEIGRRHTVRQTVEAYELARRVGHDNINMDLIAGLPTDTPESFASSLDQVIGLGPENITLHTLSVKRAAALAEDAEQVHRAQSRAVHAMLDYASGRFAAEGYLPYYLYRQKNTVDNMENVGYCRRGHEGLYNVYIMDETHSIVALGAGGVTKLREPGGGLIQRVFNYKYPYEYISRFDEVLRRKKQIPAFYASHPFREGIQQNL</sequence>
<dbReference type="RefSeq" id="WP_249281487.1">
    <property type="nucleotide sequence ID" value="NZ_JACRST010000001.1"/>
</dbReference>
<dbReference type="Pfam" id="PF04055">
    <property type="entry name" value="Radical_SAM"/>
    <property type="match status" value="1"/>
</dbReference>
<dbReference type="SFLD" id="SFLDS00029">
    <property type="entry name" value="Radical_SAM"/>
    <property type="match status" value="1"/>
</dbReference>
<dbReference type="PROSITE" id="PS51918">
    <property type="entry name" value="RADICAL_SAM"/>
    <property type="match status" value="1"/>
</dbReference>
<dbReference type="PANTHER" id="PTHR13932:SF1">
    <property type="entry name" value="OXYGEN-INDEPENDENT COPROPORPHYRINOGEN-III OXIDASE-LIKE PROTEIN HEMZ"/>
    <property type="match status" value="1"/>
</dbReference>
<dbReference type="Proteomes" id="UP000653127">
    <property type="component" value="Unassembled WGS sequence"/>
</dbReference>
<dbReference type="EC" id="1.3.98.3" evidence="2"/>
<dbReference type="NCBIfam" id="TIGR03994">
    <property type="entry name" value="rSAM_HemZ"/>
    <property type="match status" value="1"/>
</dbReference>
<dbReference type="SFLD" id="SFLDF00310">
    <property type="entry name" value="oxygen-independent_coproporphy"/>
    <property type="match status" value="1"/>
</dbReference>
<protein>
    <submittedName>
        <fullName evidence="2">Coproporphyrinogen dehydrogenase HemZ</fullName>
        <ecNumber evidence="2">1.3.98.3</ecNumber>
    </submittedName>
</protein>
<dbReference type="GO" id="GO:0005737">
    <property type="term" value="C:cytoplasm"/>
    <property type="evidence" value="ECO:0007669"/>
    <property type="project" value="TreeGrafter"/>
</dbReference>
<dbReference type="InterPro" id="IPR006638">
    <property type="entry name" value="Elp3/MiaA/NifB-like_rSAM"/>
</dbReference>
<dbReference type="InterPro" id="IPR023995">
    <property type="entry name" value="HemZ"/>
</dbReference>
<name>A0A926I3A7_9FIRM</name>
<accession>A0A926I3A7</accession>
<dbReference type="PANTHER" id="PTHR13932">
    <property type="entry name" value="COPROPORPHYRINIGEN III OXIDASE"/>
    <property type="match status" value="1"/>
</dbReference>
<dbReference type="InterPro" id="IPR023404">
    <property type="entry name" value="rSAM_horseshoe"/>
</dbReference>
<dbReference type="GO" id="GO:0006779">
    <property type="term" value="P:porphyrin-containing compound biosynthetic process"/>
    <property type="evidence" value="ECO:0007669"/>
    <property type="project" value="TreeGrafter"/>
</dbReference>
<dbReference type="GO" id="GO:0051539">
    <property type="term" value="F:4 iron, 4 sulfur cluster binding"/>
    <property type="evidence" value="ECO:0007669"/>
    <property type="project" value="TreeGrafter"/>
</dbReference>
<feature type="domain" description="Radical SAM core" evidence="1">
    <location>
        <begin position="161"/>
        <end position="394"/>
    </location>
</feature>
<dbReference type="SFLD" id="SFLDG01065">
    <property type="entry name" value="anaerobic_coproporphyrinogen-I"/>
    <property type="match status" value="1"/>
</dbReference>
<dbReference type="SUPFAM" id="SSF102114">
    <property type="entry name" value="Radical SAM enzymes"/>
    <property type="match status" value="1"/>
</dbReference>
<gene>
    <name evidence="2" type="primary">hemZ</name>
    <name evidence="2" type="ORF">H8711_00060</name>
</gene>
<evidence type="ECO:0000313" key="2">
    <source>
        <dbReference type="EMBL" id="MBC8545328.1"/>
    </source>
</evidence>
<keyword evidence="3" id="KW-1185">Reference proteome</keyword>
<evidence type="ECO:0000259" key="1">
    <source>
        <dbReference type="PROSITE" id="PS51918"/>
    </source>
</evidence>
<dbReference type="EMBL" id="JACRST010000001">
    <property type="protein sequence ID" value="MBC8545328.1"/>
    <property type="molecule type" value="Genomic_DNA"/>
</dbReference>
<dbReference type="GO" id="GO:0051989">
    <property type="term" value="F:coproporphyrinogen dehydrogenase activity"/>
    <property type="evidence" value="ECO:0007669"/>
    <property type="project" value="UniProtKB-EC"/>
</dbReference>
<dbReference type="InterPro" id="IPR007197">
    <property type="entry name" value="rSAM"/>
</dbReference>
<dbReference type="AlphaFoldDB" id="A0A926I3A7"/>